<protein>
    <submittedName>
        <fullName evidence="1">Uncharacterized protein</fullName>
    </submittedName>
</protein>
<dbReference type="Proteomes" id="UP001239111">
    <property type="component" value="Chromosome 3"/>
</dbReference>
<proteinExistence type="predicted"/>
<keyword evidence="2" id="KW-1185">Reference proteome</keyword>
<sequence length="170" mass="18129">MSISMNTEIAGTLKVGGAFTGGKFNKVGQTKSGEVWIELPNGAKVAGVRETIGVVRELQETVTVELCDIDLDNTKAEITEAIQDALPDCENEMVTVEALPPAYIGAQLAVVVLSVAAAGPLLQEGHIKIGWVNARIRGRVSVLICFNCLDYKHMAADCRRRKANFGSTAA</sequence>
<organism evidence="1 2">
    <name type="scientific">Eretmocerus hayati</name>
    <dbReference type="NCBI Taxonomy" id="131215"/>
    <lineage>
        <taxon>Eukaryota</taxon>
        <taxon>Metazoa</taxon>
        <taxon>Ecdysozoa</taxon>
        <taxon>Arthropoda</taxon>
        <taxon>Hexapoda</taxon>
        <taxon>Insecta</taxon>
        <taxon>Pterygota</taxon>
        <taxon>Neoptera</taxon>
        <taxon>Endopterygota</taxon>
        <taxon>Hymenoptera</taxon>
        <taxon>Apocrita</taxon>
        <taxon>Proctotrupomorpha</taxon>
        <taxon>Chalcidoidea</taxon>
        <taxon>Aphelinidae</taxon>
        <taxon>Aphelininae</taxon>
        <taxon>Eretmocerus</taxon>
    </lineage>
</organism>
<evidence type="ECO:0000313" key="2">
    <source>
        <dbReference type="Proteomes" id="UP001239111"/>
    </source>
</evidence>
<dbReference type="EMBL" id="CM056743">
    <property type="protein sequence ID" value="KAJ8672656.1"/>
    <property type="molecule type" value="Genomic_DNA"/>
</dbReference>
<accession>A0ACC2NPW7</accession>
<evidence type="ECO:0000313" key="1">
    <source>
        <dbReference type="EMBL" id="KAJ8672656.1"/>
    </source>
</evidence>
<name>A0ACC2NPW7_9HYME</name>
<reference evidence="1" key="1">
    <citation type="submission" date="2023-04" db="EMBL/GenBank/DDBJ databases">
        <title>A chromosome-level genome assembly of the parasitoid wasp Eretmocerus hayati.</title>
        <authorList>
            <person name="Zhong Y."/>
            <person name="Liu S."/>
            <person name="Liu Y."/>
        </authorList>
    </citation>
    <scope>NUCLEOTIDE SEQUENCE</scope>
    <source>
        <strain evidence="1">ZJU_SS_LIU_2023</strain>
    </source>
</reference>
<gene>
    <name evidence="1" type="ORF">QAD02_003915</name>
</gene>
<comment type="caution">
    <text evidence="1">The sequence shown here is derived from an EMBL/GenBank/DDBJ whole genome shotgun (WGS) entry which is preliminary data.</text>
</comment>